<dbReference type="Proteomes" id="UP000634229">
    <property type="component" value="Unassembled WGS sequence"/>
</dbReference>
<proteinExistence type="inferred from homology"/>
<reference evidence="4 5" key="1">
    <citation type="submission" date="2021-01" db="EMBL/GenBank/DDBJ databases">
        <title>WGS of actinomycetes isolated from Thailand.</title>
        <authorList>
            <person name="Thawai C."/>
        </authorList>
    </citation>
    <scope>NUCLEOTIDE SEQUENCE [LARGE SCALE GENOMIC DNA]</scope>
    <source>
        <strain evidence="4 5">CA1R205</strain>
    </source>
</reference>
<dbReference type="InterPro" id="IPR001031">
    <property type="entry name" value="Thioesterase"/>
</dbReference>
<dbReference type="PANTHER" id="PTHR11487">
    <property type="entry name" value="THIOESTERASE"/>
    <property type="match status" value="1"/>
</dbReference>
<sequence length="251" mass="27098">MAVGVDSRWFRRYAPEGAVRRRLVCLPHAGGSAGFFHRWGRAATDGVLPGVELLTTRYPGRQERLAEPAIDSIERLADEASAALLPFADVPLTLFGHSMGSSVGYEVALRLESRHGIRLDALVVSARKAPHRVTPGDTHLRGDRALLEEVRRIGGTEPAVLEDVELRELVLPALRADFTAVGTYGPRTPIPVSCPVVGLVGDRDPHVTAADLRAWAAVAPAGFDLTVLPGDHFYLAEQREAVFRALAAHLG</sequence>
<comment type="similarity">
    <text evidence="1">Belongs to the thioesterase family.</text>
</comment>
<feature type="domain" description="Thioesterase TesA-like" evidence="3">
    <location>
        <begin position="24"/>
        <end position="250"/>
    </location>
</feature>
<dbReference type="InterPro" id="IPR012223">
    <property type="entry name" value="TEII"/>
</dbReference>
<protein>
    <submittedName>
        <fullName evidence="4">Thioesterase</fullName>
    </submittedName>
</protein>
<dbReference type="SMART" id="SM00824">
    <property type="entry name" value="PKS_TE"/>
    <property type="match status" value="1"/>
</dbReference>
<evidence type="ECO:0000259" key="3">
    <source>
        <dbReference type="SMART" id="SM00824"/>
    </source>
</evidence>
<dbReference type="Gene3D" id="3.40.50.1820">
    <property type="entry name" value="alpha/beta hydrolase"/>
    <property type="match status" value="1"/>
</dbReference>
<dbReference type="RefSeq" id="WP_201870590.1">
    <property type="nucleotide sequence ID" value="NZ_JAERRF010000001.1"/>
</dbReference>
<evidence type="ECO:0000313" key="5">
    <source>
        <dbReference type="Proteomes" id="UP000634229"/>
    </source>
</evidence>
<dbReference type="PANTHER" id="PTHR11487:SF0">
    <property type="entry name" value="S-ACYL FATTY ACID SYNTHASE THIOESTERASE, MEDIUM CHAIN"/>
    <property type="match status" value="1"/>
</dbReference>
<dbReference type="Pfam" id="PF00975">
    <property type="entry name" value="Thioesterase"/>
    <property type="match status" value="1"/>
</dbReference>
<gene>
    <name evidence="4" type="ORF">JK363_01180</name>
</gene>
<dbReference type="SUPFAM" id="SSF53474">
    <property type="entry name" value="alpha/beta-Hydrolases"/>
    <property type="match status" value="1"/>
</dbReference>
<keyword evidence="2" id="KW-0378">Hydrolase</keyword>
<evidence type="ECO:0000256" key="2">
    <source>
        <dbReference type="ARBA" id="ARBA00022801"/>
    </source>
</evidence>
<organism evidence="4 5">
    <name type="scientific">Streptomyces coffeae</name>
    <dbReference type="NCBI Taxonomy" id="621382"/>
    <lineage>
        <taxon>Bacteria</taxon>
        <taxon>Bacillati</taxon>
        <taxon>Actinomycetota</taxon>
        <taxon>Actinomycetes</taxon>
        <taxon>Kitasatosporales</taxon>
        <taxon>Streptomycetaceae</taxon>
        <taxon>Streptomyces</taxon>
    </lineage>
</organism>
<evidence type="ECO:0000313" key="4">
    <source>
        <dbReference type="EMBL" id="MBL1095306.1"/>
    </source>
</evidence>
<dbReference type="EMBL" id="JAERRF010000001">
    <property type="protein sequence ID" value="MBL1095306.1"/>
    <property type="molecule type" value="Genomic_DNA"/>
</dbReference>
<dbReference type="InterPro" id="IPR029058">
    <property type="entry name" value="AB_hydrolase_fold"/>
</dbReference>
<keyword evidence="5" id="KW-1185">Reference proteome</keyword>
<name>A0ABS1N5Z0_9ACTN</name>
<dbReference type="InterPro" id="IPR020802">
    <property type="entry name" value="TesA-like"/>
</dbReference>
<comment type="caution">
    <text evidence="4">The sequence shown here is derived from an EMBL/GenBank/DDBJ whole genome shotgun (WGS) entry which is preliminary data.</text>
</comment>
<accession>A0ABS1N5Z0</accession>
<evidence type="ECO:0000256" key="1">
    <source>
        <dbReference type="ARBA" id="ARBA00007169"/>
    </source>
</evidence>